<protein>
    <submittedName>
        <fullName evidence="3">Tail fiber domain-containing protein</fullName>
    </submittedName>
</protein>
<evidence type="ECO:0000256" key="1">
    <source>
        <dbReference type="SAM" id="MobiDB-lite"/>
    </source>
</evidence>
<dbReference type="Proteomes" id="UP000436138">
    <property type="component" value="Chromosome"/>
</dbReference>
<sequence>MRLFRRSGTADRTAPERTATADSAAVAPAGAVNGYQVLETVTALPISTWRYLWEPEQVRHIGPMAQDWHAAFDFHHENTRVIPLVDANGIALVCIQALNRRIDELTTEVNRLRGLTQHREPNR</sequence>
<accession>A0A6I6MUV8</accession>
<organism evidence="3 4">
    <name type="scientific">Streptomyces broussonetiae</name>
    <dbReference type="NCBI Taxonomy" id="2686304"/>
    <lineage>
        <taxon>Bacteria</taxon>
        <taxon>Bacillati</taxon>
        <taxon>Actinomycetota</taxon>
        <taxon>Actinomycetes</taxon>
        <taxon>Kitasatosporales</taxon>
        <taxon>Streptomycetaceae</taxon>
        <taxon>Streptomyces</taxon>
    </lineage>
</organism>
<proteinExistence type="predicted"/>
<feature type="domain" description="Peptidase S74" evidence="2">
    <location>
        <begin position="36"/>
        <end position="73"/>
    </location>
</feature>
<dbReference type="InterPro" id="IPR030392">
    <property type="entry name" value="S74_ICA"/>
</dbReference>
<evidence type="ECO:0000313" key="3">
    <source>
        <dbReference type="EMBL" id="QHA02011.1"/>
    </source>
</evidence>
<dbReference type="RefSeq" id="WP_158916634.1">
    <property type="nucleotide sequence ID" value="NZ_CP047020.1"/>
</dbReference>
<evidence type="ECO:0000313" key="4">
    <source>
        <dbReference type="Proteomes" id="UP000436138"/>
    </source>
</evidence>
<dbReference type="EMBL" id="CP047020">
    <property type="protein sequence ID" value="QHA02011.1"/>
    <property type="molecule type" value="Genomic_DNA"/>
</dbReference>
<dbReference type="Pfam" id="PF13884">
    <property type="entry name" value="Peptidase_S74"/>
    <property type="match status" value="1"/>
</dbReference>
<dbReference type="AlphaFoldDB" id="A0A6I6MUV8"/>
<dbReference type="KEGG" id="sbro:GQF42_00205"/>
<gene>
    <name evidence="3" type="ORF">GQF42_00205</name>
</gene>
<feature type="region of interest" description="Disordered" evidence="1">
    <location>
        <begin position="1"/>
        <end position="22"/>
    </location>
</feature>
<evidence type="ECO:0000259" key="2">
    <source>
        <dbReference type="Pfam" id="PF13884"/>
    </source>
</evidence>
<name>A0A6I6MUV8_9ACTN</name>
<keyword evidence="4" id="KW-1185">Reference proteome</keyword>
<reference evidence="3 4" key="1">
    <citation type="submission" date="2019-12" db="EMBL/GenBank/DDBJ databases">
        <title>Streptomyces sp. strain T44 isolated from rhizosphere soil of Broussonetia papyrifera.</title>
        <authorList>
            <person name="Mo P."/>
        </authorList>
    </citation>
    <scope>NUCLEOTIDE SEQUENCE [LARGE SCALE GENOMIC DNA]</scope>
    <source>
        <strain evidence="3 4">T44</strain>
    </source>
</reference>